<protein>
    <submittedName>
        <fullName evidence="1">Helix-turn-helix domain-containing protein</fullName>
    </submittedName>
</protein>
<proteinExistence type="predicted"/>
<dbReference type="EMBL" id="JBHSLN010000020">
    <property type="protein sequence ID" value="MFC5297189.1"/>
    <property type="molecule type" value="Genomic_DNA"/>
</dbReference>
<sequence length="228" mass="25883">MAEWFRQRYHSAMLSIQEYAERAGISSQAVRKRILTGRLPARKVGREWVIADDVDTPRPQRPGRKLSTATFDELAAYLDGDTAGLHPDRLRRARERASLITRLGLPQIAEYARRPDLHVRRFRAGDADVAELRIDPRLALTGISHPDAEVYGASVDAYVSSATLDDIELFHMLDPASRREANVVLRAQDPPPRTRRLHIIADLLDDHRARSTAEAERLLDQLIEERGR</sequence>
<evidence type="ECO:0000313" key="1">
    <source>
        <dbReference type="EMBL" id="MFC5297189.1"/>
    </source>
</evidence>
<reference evidence="2" key="1">
    <citation type="journal article" date="2019" name="Int. J. Syst. Evol. Microbiol.">
        <title>The Global Catalogue of Microorganisms (GCM) 10K type strain sequencing project: providing services to taxonomists for standard genome sequencing and annotation.</title>
        <authorList>
            <consortium name="The Broad Institute Genomics Platform"/>
            <consortium name="The Broad Institute Genome Sequencing Center for Infectious Disease"/>
            <person name="Wu L."/>
            <person name="Ma J."/>
        </authorList>
    </citation>
    <scope>NUCLEOTIDE SEQUENCE [LARGE SCALE GENOMIC DNA]</scope>
    <source>
        <strain evidence="2">CGMCC 1.16455</strain>
    </source>
</reference>
<dbReference type="Proteomes" id="UP001595937">
    <property type="component" value="Unassembled WGS sequence"/>
</dbReference>
<gene>
    <name evidence="1" type="ORF">ACFPK8_06665</name>
</gene>
<keyword evidence="2" id="KW-1185">Reference proteome</keyword>
<comment type="caution">
    <text evidence="1">The sequence shown here is derived from an EMBL/GenBank/DDBJ whole genome shotgun (WGS) entry which is preliminary data.</text>
</comment>
<organism evidence="1 2">
    <name type="scientific">Brachybacterium tyrofermentans</name>
    <dbReference type="NCBI Taxonomy" id="47848"/>
    <lineage>
        <taxon>Bacteria</taxon>
        <taxon>Bacillati</taxon>
        <taxon>Actinomycetota</taxon>
        <taxon>Actinomycetes</taxon>
        <taxon>Micrococcales</taxon>
        <taxon>Dermabacteraceae</taxon>
        <taxon>Brachybacterium</taxon>
    </lineage>
</organism>
<accession>A0ABW0FDX8</accession>
<dbReference type="GeneID" id="303297647"/>
<dbReference type="RefSeq" id="WP_343924409.1">
    <property type="nucleotide sequence ID" value="NZ_BAAAIR010000038.1"/>
</dbReference>
<name>A0ABW0FDX8_9MICO</name>
<evidence type="ECO:0000313" key="2">
    <source>
        <dbReference type="Proteomes" id="UP001595937"/>
    </source>
</evidence>